<protein>
    <submittedName>
        <fullName evidence="1">Uncharacterized protein</fullName>
    </submittedName>
</protein>
<reference evidence="2" key="3">
    <citation type="journal article" date="2010" name="Genome Res.">
        <title>Population genomic sequencing of Coccidioides fungi reveals recent hybridization and transposon control.</title>
        <authorList>
            <person name="Neafsey D.E."/>
            <person name="Barker B.M."/>
            <person name="Sharpton T.J."/>
            <person name="Stajich J.E."/>
            <person name="Park D.J."/>
            <person name="Whiston E."/>
            <person name="Hung C.-Y."/>
            <person name="McMahan C."/>
            <person name="White J."/>
            <person name="Sykes S."/>
            <person name="Heiman D."/>
            <person name="Young S."/>
            <person name="Zeng Q."/>
            <person name="Abouelleil A."/>
            <person name="Aftuck L."/>
            <person name="Bessette D."/>
            <person name="Brown A."/>
            <person name="FitzGerald M."/>
            <person name="Lui A."/>
            <person name="Macdonald J.P."/>
            <person name="Priest M."/>
            <person name="Orbach M.J."/>
            <person name="Galgiani J.N."/>
            <person name="Kirkland T.N."/>
            <person name="Cole G.T."/>
            <person name="Birren B.W."/>
            <person name="Henn M.R."/>
            <person name="Taylor J.W."/>
            <person name="Rounsley S.D."/>
        </authorList>
    </citation>
    <scope>NUCLEOTIDE SEQUENCE [LARGE SCALE GENOMIC DNA]</scope>
    <source>
        <strain evidence="2">RMSCC 3488</strain>
    </source>
</reference>
<reference evidence="2" key="2">
    <citation type="journal article" date="2009" name="Genome Res.">
        <title>Comparative genomic analyses of the human fungal pathogens Coccidioides and their relatives.</title>
        <authorList>
            <person name="Sharpton T.J."/>
            <person name="Stajich J.E."/>
            <person name="Rounsley S.D."/>
            <person name="Gardner M.J."/>
            <person name="Wortman J.R."/>
            <person name="Jordar V.S."/>
            <person name="Maiti R."/>
            <person name="Kodira C.D."/>
            <person name="Neafsey D.E."/>
            <person name="Zeng Q."/>
            <person name="Hung C.-Y."/>
            <person name="McMahan C."/>
            <person name="Muszewska A."/>
            <person name="Grynberg M."/>
            <person name="Mandel M.A."/>
            <person name="Kellner E.M."/>
            <person name="Barker B.M."/>
            <person name="Galgiani J.N."/>
            <person name="Orbach M.J."/>
            <person name="Kirkland T.N."/>
            <person name="Cole G.T."/>
            <person name="Henn M.R."/>
            <person name="Birren B.W."/>
            <person name="Taylor J.W."/>
        </authorList>
    </citation>
    <scope>NUCLEOTIDE SEQUENCE [LARGE SCALE GENOMIC DNA]</scope>
    <source>
        <strain evidence="2">RMSCC 3488</strain>
    </source>
</reference>
<dbReference type="Proteomes" id="UP000054567">
    <property type="component" value="Unassembled WGS sequence"/>
</dbReference>
<name>A0A0J6FED4_COCPO</name>
<evidence type="ECO:0000313" key="2">
    <source>
        <dbReference type="Proteomes" id="UP000054567"/>
    </source>
</evidence>
<gene>
    <name evidence="1" type="ORF">CPAG_03594</name>
</gene>
<dbReference type="EMBL" id="DS268110">
    <property type="protein sequence ID" value="KMM67259.1"/>
    <property type="molecule type" value="Genomic_DNA"/>
</dbReference>
<reference evidence="1 2" key="1">
    <citation type="submission" date="2007-06" db="EMBL/GenBank/DDBJ databases">
        <title>The Genome Sequence of Coccidioides posadasii RMSCC_3488.</title>
        <authorList>
            <consortium name="Coccidioides Genome Resources Consortium"/>
            <consortium name="The Broad Institute Genome Sequencing Platform"/>
            <person name="Henn M.R."/>
            <person name="Sykes S."/>
            <person name="Young S."/>
            <person name="Jaffe D."/>
            <person name="Berlin A."/>
            <person name="Alvarez P."/>
            <person name="Butler J."/>
            <person name="Gnerre S."/>
            <person name="Grabherr M."/>
            <person name="Mauceli E."/>
            <person name="Brockman W."/>
            <person name="Kodira C."/>
            <person name="Alvarado L."/>
            <person name="Zeng Q."/>
            <person name="Crawford M."/>
            <person name="Antoine C."/>
            <person name="Devon K."/>
            <person name="Galgiani J."/>
            <person name="Orsborn K."/>
            <person name="Lewis M.L."/>
            <person name="Nusbaum C."/>
            <person name="Galagan J."/>
            <person name="Birren B."/>
        </authorList>
    </citation>
    <scope>NUCLEOTIDE SEQUENCE [LARGE SCALE GENOMIC DNA]</scope>
    <source>
        <strain evidence="1 2">RMSCC 3488</strain>
    </source>
</reference>
<organism evidence="1 2">
    <name type="scientific">Coccidioides posadasii RMSCC 3488</name>
    <dbReference type="NCBI Taxonomy" id="454284"/>
    <lineage>
        <taxon>Eukaryota</taxon>
        <taxon>Fungi</taxon>
        <taxon>Dikarya</taxon>
        <taxon>Ascomycota</taxon>
        <taxon>Pezizomycotina</taxon>
        <taxon>Eurotiomycetes</taxon>
        <taxon>Eurotiomycetidae</taxon>
        <taxon>Onygenales</taxon>
        <taxon>Onygenaceae</taxon>
        <taxon>Coccidioides</taxon>
    </lineage>
</organism>
<accession>A0A0J6FED4</accession>
<sequence length="140" mass="16209">MDFPRQIRQETRAMKMDHNHRPFSQYLKFLKRKRVQEILGILESFAKVSDTKPILHLSQRAGTVIKLEDVSTSSRFLVKAYLVLQQLRKTGLDRRGPLVSRQPKDHFQIPFIPKGARLTQYLLGQCLGSNTHVLANRKGE</sequence>
<evidence type="ECO:0000313" key="1">
    <source>
        <dbReference type="EMBL" id="KMM67259.1"/>
    </source>
</evidence>
<proteinExistence type="predicted"/>
<dbReference type="AlphaFoldDB" id="A0A0J6FED4"/>
<dbReference type="VEuPathDB" id="FungiDB:CPAG_03594"/>